<keyword evidence="2" id="KW-0226">DNA condensation</keyword>
<dbReference type="Proteomes" id="UP001454086">
    <property type="component" value="Unassembled WGS sequence"/>
</dbReference>
<dbReference type="SUPFAM" id="SSF47729">
    <property type="entry name" value="IHF-like DNA-binding proteins"/>
    <property type="match status" value="1"/>
</dbReference>
<dbReference type="RefSeq" id="WP_008718166.1">
    <property type="nucleotide sequence ID" value="NZ_JBBMFM010000174.1"/>
</dbReference>
<sequence length="99" mass="11493">MAGKEDIVTRIARRSGHTKKATYEFMKAFGDILTETLADGERFHIHKVITFRPEYKEECVRYNPKTREEVIIPPHIKVKTVIGSELERALFDVDDSQED</sequence>
<keyword evidence="3 4" id="KW-0238">DNA-binding</keyword>
<dbReference type="GO" id="GO:0003677">
    <property type="term" value="F:DNA binding"/>
    <property type="evidence" value="ECO:0007669"/>
    <property type="project" value="UniProtKB-KW"/>
</dbReference>
<dbReference type="Pfam" id="PF00216">
    <property type="entry name" value="Bac_DNA_binding"/>
    <property type="match status" value="1"/>
</dbReference>
<dbReference type="InterPro" id="IPR000119">
    <property type="entry name" value="Hist_DNA-bd"/>
</dbReference>
<evidence type="ECO:0000313" key="4">
    <source>
        <dbReference type="EMBL" id="MEQ2428374.1"/>
    </source>
</evidence>
<evidence type="ECO:0000256" key="1">
    <source>
        <dbReference type="ARBA" id="ARBA00010529"/>
    </source>
</evidence>
<evidence type="ECO:0000256" key="2">
    <source>
        <dbReference type="ARBA" id="ARBA00023067"/>
    </source>
</evidence>
<accession>A0ABV1DDA7</accession>
<evidence type="ECO:0000313" key="5">
    <source>
        <dbReference type="Proteomes" id="UP001454086"/>
    </source>
</evidence>
<name>A0ABV1DDA7_9FIRM</name>
<organism evidence="4 5">
    <name type="scientific">Enterocloster hominis</name>
    <name type="common">ex Hitch et al. 2024</name>
    <dbReference type="NCBI Taxonomy" id="1917870"/>
    <lineage>
        <taxon>Bacteria</taxon>
        <taxon>Bacillati</taxon>
        <taxon>Bacillota</taxon>
        <taxon>Clostridia</taxon>
        <taxon>Lachnospirales</taxon>
        <taxon>Lachnospiraceae</taxon>
        <taxon>Enterocloster</taxon>
    </lineage>
</organism>
<dbReference type="Gene3D" id="4.10.520.10">
    <property type="entry name" value="IHF-like DNA-binding proteins"/>
    <property type="match status" value="1"/>
</dbReference>
<dbReference type="PANTHER" id="PTHR33175">
    <property type="entry name" value="DNA-BINDING PROTEIN HU"/>
    <property type="match status" value="1"/>
</dbReference>
<evidence type="ECO:0000256" key="3">
    <source>
        <dbReference type="ARBA" id="ARBA00023125"/>
    </source>
</evidence>
<dbReference type="EMBL" id="JBBMFM010000174">
    <property type="protein sequence ID" value="MEQ2428374.1"/>
    <property type="molecule type" value="Genomic_DNA"/>
</dbReference>
<gene>
    <name evidence="4" type="ORF">WMQ36_25785</name>
</gene>
<protein>
    <submittedName>
        <fullName evidence="4">HU family DNA-binding protein</fullName>
    </submittedName>
</protein>
<comment type="caution">
    <text evidence="4">The sequence shown here is derived from an EMBL/GenBank/DDBJ whole genome shotgun (WGS) entry which is preliminary data.</text>
</comment>
<keyword evidence="5" id="KW-1185">Reference proteome</keyword>
<proteinExistence type="inferred from homology"/>
<reference evidence="4 5" key="1">
    <citation type="submission" date="2024-03" db="EMBL/GenBank/DDBJ databases">
        <title>Human intestinal bacterial collection.</title>
        <authorList>
            <person name="Pauvert C."/>
            <person name="Hitch T.C.A."/>
            <person name="Clavel T."/>
        </authorList>
    </citation>
    <scope>NUCLEOTIDE SEQUENCE [LARGE SCALE GENOMIC DNA]</scope>
    <source>
        <strain evidence="4 5">CLA-SR-H021</strain>
    </source>
</reference>
<dbReference type="PANTHER" id="PTHR33175:SF3">
    <property type="entry name" value="DNA-BINDING PROTEIN HU-BETA"/>
    <property type="match status" value="1"/>
</dbReference>
<dbReference type="InterPro" id="IPR010992">
    <property type="entry name" value="IHF-like_DNA-bd_dom_sf"/>
</dbReference>
<comment type="similarity">
    <text evidence="1">Belongs to the bacterial histone-like protein family.</text>
</comment>